<dbReference type="Gene3D" id="2.40.10.10">
    <property type="entry name" value="Trypsin-like serine proteases"/>
    <property type="match status" value="2"/>
</dbReference>
<gene>
    <name evidence="3" type="ORF">O3S69_26530</name>
</gene>
<keyword evidence="4" id="KW-1185">Reference proteome</keyword>
<feature type="compositionally biased region" description="Basic and acidic residues" evidence="1">
    <location>
        <begin position="702"/>
        <end position="715"/>
    </location>
</feature>
<reference evidence="3 4" key="1">
    <citation type="submission" date="2022-12" db="EMBL/GenBank/DDBJ databases">
        <authorList>
            <person name="Abashina T."/>
            <person name="Solyanikova I."/>
            <person name="Delegan Y."/>
        </authorList>
    </citation>
    <scope>NUCLEOTIDE SEQUENCE [LARGE SCALE GENOMIC DNA]</scope>
    <source>
        <strain evidence="3 4">IPS92ro</strain>
    </source>
</reference>
<dbReference type="Proteomes" id="UP001301132">
    <property type="component" value="Unassembled WGS sequence"/>
</dbReference>
<dbReference type="InterPro" id="IPR001254">
    <property type="entry name" value="Trypsin_dom"/>
</dbReference>
<name>A0ABT4P8Z2_9ACTN</name>
<feature type="compositionally biased region" description="Gly residues" evidence="1">
    <location>
        <begin position="632"/>
        <end position="654"/>
    </location>
</feature>
<protein>
    <submittedName>
        <fullName evidence="3">Serine protease</fullName>
    </submittedName>
</protein>
<keyword evidence="3" id="KW-0378">Hydrolase</keyword>
<evidence type="ECO:0000256" key="1">
    <source>
        <dbReference type="SAM" id="MobiDB-lite"/>
    </source>
</evidence>
<feature type="compositionally biased region" description="Gly residues" evidence="1">
    <location>
        <begin position="683"/>
        <end position="695"/>
    </location>
</feature>
<dbReference type="SUPFAM" id="SSF50494">
    <property type="entry name" value="Trypsin-like serine proteases"/>
    <property type="match status" value="1"/>
</dbReference>
<comment type="caution">
    <text evidence="3">The sequence shown here is derived from an EMBL/GenBank/DDBJ whole genome shotgun (WGS) entry which is preliminary data.</text>
</comment>
<feature type="non-terminal residue" evidence="3">
    <location>
        <position position="731"/>
    </location>
</feature>
<keyword evidence="3" id="KW-0645">Protease</keyword>
<feature type="compositionally biased region" description="Gly residues" evidence="1">
    <location>
        <begin position="716"/>
        <end position="731"/>
    </location>
</feature>
<accession>A0ABT4P8Z2</accession>
<dbReference type="RefSeq" id="WP_269636188.1">
    <property type="nucleotide sequence ID" value="NZ_JAPWHU010000371.1"/>
</dbReference>
<dbReference type="EMBL" id="JAPWHU010000371">
    <property type="protein sequence ID" value="MCZ4637599.1"/>
    <property type="molecule type" value="Genomic_DNA"/>
</dbReference>
<proteinExistence type="predicted"/>
<dbReference type="InterPro" id="IPR009003">
    <property type="entry name" value="Peptidase_S1_PA"/>
</dbReference>
<feature type="domain" description="Peptidase S1" evidence="2">
    <location>
        <begin position="17"/>
        <end position="203"/>
    </location>
</feature>
<feature type="region of interest" description="Disordered" evidence="1">
    <location>
        <begin position="564"/>
        <end position="731"/>
    </location>
</feature>
<evidence type="ECO:0000313" key="4">
    <source>
        <dbReference type="Proteomes" id="UP001301132"/>
    </source>
</evidence>
<dbReference type="GO" id="GO:0006508">
    <property type="term" value="P:proteolysis"/>
    <property type="evidence" value="ECO:0007669"/>
    <property type="project" value="UniProtKB-KW"/>
</dbReference>
<dbReference type="GO" id="GO:0008233">
    <property type="term" value="F:peptidase activity"/>
    <property type="evidence" value="ECO:0007669"/>
    <property type="project" value="UniProtKB-KW"/>
</dbReference>
<dbReference type="InterPro" id="IPR043504">
    <property type="entry name" value="Peptidase_S1_PA_chymotrypsin"/>
</dbReference>
<dbReference type="Pfam" id="PF00089">
    <property type="entry name" value="Trypsin"/>
    <property type="match status" value="1"/>
</dbReference>
<feature type="compositionally biased region" description="Basic and acidic residues" evidence="1">
    <location>
        <begin position="655"/>
        <end position="668"/>
    </location>
</feature>
<feature type="compositionally biased region" description="Basic and acidic residues" evidence="1">
    <location>
        <begin position="593"/>
        <end position="631"/>
    </location>
</feature>
<organism evidence="3 4">
    <name type="scientific">Streptomyces rubrogriseus</name>
    <dbReference type="NCBI Taxonomy" id="194673"/>
    <lineage>
        <taxon>Bacteria</taxon>
        <taxon>Bacillati</taxon>
        <taxon>Actinomycetota</taxon>
        <taxon>Actinomycetes</taxon>
        <taxon>Kitasatosporales</taxon>
        <taxon>Streptomycetaceae</taxon>
        <taxon>Streptomyces</taxon>
        <taxon>Streptomyces violaceoruber group</taxon>
    </lineage>
</organism>
<evidence type="ECO:0000259" key="2">
    <source>
        <dbReference type="Pfam" id="PF00089"/>
    </source>
</evidence>
<sequence>MAAGGGGPAVSPMATPSWAVRIRGADGEIAGAGILLTPQWVLTCAHVVDRTADVMTAEFVGAVGHGVPAVPARLERDAYVPETLDADGDPSGDVALLRLERPRPAEETVRLHRLSAPNREVRMYGFPYEHNGGIWFRATAVGVCGRDGQVQLIPASPGELASPGCSGAGVADSDTGEVIGMVLSGQEDRHGNRFSFMSPVETIVRHLPRLDPVTTGPSAVDPQLRSTADDILPELLDRPFAQRLAAWLRDDGSQVKISVVRHGDAAREATLRRAITLADRELRTPVSVDRASLDPPGTVPSAGGHDLAVYAEGRTSAGIAERIAERLGLPHPEEAPLERIRAARAILNLVVVGVDEAVDPLGVLDLLDVLRADGSRLLLVLRTAGDCHRRAREQLLTGPERGRRARLVERLKEITGPLAEDLRERLAAVAPQGLRPLDSDLVAAHAALADLLRAADAADHDGEGQGEALLGPGPDLARYERLADRVEGRLTAGVAALDRLRDRRDELAGRLRSYQVMHQHSLRGEEDPAVDGLYLRAHTLLRARPCDVRAAEAAVDAYTRRVDGHAGATGPVARDGHGARDGHEDGYGSGDGRGARDGDSGEDGRGARDAYGARDVHGARDGHGRGDDGRGARPGHGTGDGRGGGDGQRAGDGYGARDGHGPGDDGRGARPGHGTGDGHETGDGGGDGQRAGDGYGAQDIHGAQDGHGRGDDGRGARPGHGTGDGRGAGDG</sequence>
<evidence type="ECO:0000313" key="3">
    <source>
        <dbReference type="EMBL" id="MCZ4637599.1"/>
    </source>
</evidence>
<feature type="compositionally biased region" description="Basic and acidic residues" evidence="1">
    <location>
        <begin position="574"/>
        <end position="586"/>
    </location>
</feature>